<reference evidence="1 2" key="1">
    <citation type="journal article" date="2021" name="Hortic Res">
        <title>High-quality reference genome and annotation aids understanding of berry development for evergreen blueberry (Vaccinium darrowii).</title>
        <authorList>
            <person name="Yu J."/>
            <person name="Hulse-Kemp A.M."/>
            <person name="Babiker E."/>
            <person name="Staton M."/>
        </authorList>
    </citation>
    <scope>NUCLEOTIDE SEQUENCE [LARGE SCALE GENOMIC DNA]</scope>
    <source>
        <strain evidence="2">cv. NJ 8807/NJ 8810</strain>
        <tissue evidence="1">Young leaf</tissue>
    </source>
</reference>
<comment type="caution">
    <text evidence="1">The sequence shown here is derived from an EMBL/GenBank/DDBJ whole genome shotgun (WGS) entry which is preliminary data.</text>
</comment>
<accession>A0ACB7YTA0</accession>
<name>A0ACB7YTA0_9ERIC</name>
<keyword evidence="2" id="KW-1185">Reference proteome</keyword>
<gene>
    <name evidence="1" type="ORF">Vadar_004329</name>
</gene>
<dbReference type="EMBL" id="CM037153">
    <property type="protein sequence ID" value="KAH7856692.1"/>
    <property type="molecule type" value="Genomic_DNA"/>
</dbReference>
<evidence type="ECO:0000313" key="1">
    <source>
        <dbReference type="EMBL" id="KAH7856692.1"/>
    </source>
</evidence>
<proteinExistence type="predicted"/>
<sequence length="1167" mass="129224">MQTSQDQQNSGIHQEYHQPMQQIDPCCFSPFQILNTSPENGSQVTQVSFQSNNEPYFTLESSPATAGYFVYDSPSAVSISSNKTPFSPQGSQSYLSEPHHSSDNAYGSPGSGCSFVDDSLELSHVLRDLEIQLLGPESYSDDNQAYSSASSNQMMEVDSISDLKQVLIACAEALSDEDIPTAAKLMDALERMVSVAGEPIERLGAYMLEGLRARLLSSGSLIYKKLKCKEPTGSELMSYMYVLSQICPYYKFAYNSSNAVILEAMENENRIHIIDFQIAQGSQWMSLIKVLAKRPGGPPYVRVTGVDDSESAYARGGGLDIVGQKLSNFALSCRVPFEFHSAAISGCEVELENLGVKRGEALAVNFPYVLHHMPDESVTTRNHRDRLLRLVKSLSPKVVTLVEQESNTNTAAFLPRFKETLDYYTAMFESIDAARPRNDKQRMSAEEHCVAKDVVNIIACEGVERVERHEPFGKWRSRLIMAGFTPCRLSPSSTFSVKEVLKEYSKNYRVEERNGVLYLCWKNRVLSTSSAWSCYSFVAVALVFGNKTIKQEQKTTSRPEESRLIGSPEAQREWNENSGSLNRYGADEDLGVEFMHPIFERMNRKRPKILQIKHDEQVRNTARFGALSSVNVHFNWLKMTVLAASITSKSGKALVLRQFVAMSRMRIEGYLAAFPKLVGTGKQHTFVETENVRYVYQPIEALYLLLVTSKTSNILEDLETLRLLSKLVPEYCGYLDEEGICKTAFELIFAFDEVISLGHKENVTAAQVKQYCEMESHEEKLHKLVMQSKINETKDVMKRKASEIDKSKIEKNRGDKGGFMSLQSMGSGRIDSGFGSEMSISSSGTGFGSGSGFGLSTDVDSSFSKSKGRAPSSATATPKGLGMQLGKTQRANQFLESLKAEGEVILEDVRPSAGPSRSAAPPPTDPITLSVEEKLNITLKHDGGVSNFDVQGTLSLQILNQEDGLIQVQIETGGNPGILFKTHPNINKELFSNENILGLKDPNRPFPAGQAGDGVGLLKWRMQSVDESVVPLTINCWPSVSGNETYVSIEYEASAMFDLQNVVISVPLPALREAPTVKQVDGEWRYDSRNAFLEWSILLIDNSNRSGSMEFVVPPADSSVFFPISVRFTATNTFSDLKVLSVLPLKGGPSPKFAQRTILSTENYQVA</sequence>
<dbReference type="Proteomes" id="UP000828048">
    <property type="component" value="Chromosome 3"/>
</dbReference>
<evidence type="ECO:0000313" key="2">
    <source>
        <dbReference type="Proteomes" id="UP000828048"/>
    </source>
</evidence>
<protein>
    <submittedName>
        <fullName evidence="1">Uncharacterized protein</fullName>
    </submittedName>
</protein>
<organism evidence="1 2">
    <name type="scientific">Vaccinium darrowii</name>
    <dbReference type="NCBI Taxonomy" id="229202"/>
    <lineage>
        <taxon>Eukaryota</taxon>
        <taxon>Viridiplantae</taxon>
        <taxon>Streptophyta</taxon>
        <taxon>Embryophyta</taxon>
        <taxon>Tracheophyta</taxon>
        <taxon>Spermatophyta</taxon>
        <taxon>Magnoliopsida</taxon>
        <taxon>eudicotyledons</taxon>
        <taxon>Gunneridae</taxon>
        <taxon>Pentapetalae</taxon>
        <taxon>asterids</taxon>
        <taxon>Ericales</taxon>
        <taxon>Ericaceae</taxon>
        <taxon>Vaccinioideae</taxon>
        <taxon>Vaccinieae</taxon>
        <taxon>Vaccinium</taxon>
    </lineage>
</organism>